<dbReference type="Proteomes" id="UP000199006">
    <property type="component" value="Unassembled WGS sequence"/>
</dbReference>
<dbReference type="GO" id="GO:0005524">
    <property type="term" value="F:ATP binding"/>
    <property type="evidence" value="ECO:0007669"/>
    <property type="project" value="UniProtKB-UniRule"/>
</dbReference>
<evidence type="ECO:0000256" key="3">
    <source>
        <dbReference type="ARBA" id="ARBA00023065"/>
    </source>
</evidence>
<evidence type="ECO:0000256" key="4">
    <source>
        <dbReference type="HAMAP-Rule" id="MF_00271"/>
    </source>
</evidence>
<keyword evidence="3 4" id="KW-0406">Ion transport</keyword>
<dbReference type="STRING" id="29563.SAMN02983006_00739"/>
<organism evidence="5 6">
    <name type="scientific">Halanaerobium salsuginis</name>
    <dbReference type="NCBI Taxonomy" id="29563"/>
    <lineage>
        <taxon>Bacteria</taxon>
        <taxon>Bacillati</taxon>
        <taxon>Bacillota</taxon>
        <taxon>Clostridia</taxon>
        <taxon>Halanaerobiales</taxon>
        <taxon>Halanaerobiaceae</taxon>
        <taxon>Halanaerobium</taxon>
    </lineage>
</organism>
<dbReference type="NCBIfam" id="TIGR00309">
    <property type="entry name" value="V_ATPase_subD"/>
    <property type="match status" value="1"/>
</dbReference>
<dbReference type="AlphaFoldDB" id="A0A1I4GI38"/>
<proteinExistence type="inferred from homology"/>
<dbReference type="InterPro" id="IPR002699">
    <property type="entry name" value="V_ATPase_D"/>
</dbReference>
<dbReference type="GO" id="GO:0046933">
    <property type="term" value="F:proton-transporting ATP synthase activity, rotational mechanism"/>
    <property type="evidence" value="ECO:0007669"/>
    <property type="project" value="UniProtKB-UniRule"/>
</dbReference>
<comment type="similarity">
    <text evidence="1 4">Belongs to the V-ATPase D subunit family.</text>
</comment>
<comment type="function">
    <text evidence="4">Produces ATP from ADP in the presence of a proton gradient across the membrane.</text>
</comment>
<accession>A0A1I4GI38</accession>
<keyword evidence="4" id="KW-0066">ATP synthesis</keyword>
<evidence type="ECO:0000256" key="1">
    <source>
        <dbReference type="ARBA" id="ARBA00005850"/>
    </source>
</evidence>
<dbReference type="Pfam" id="PF01813">
    <property type="entry name" value="ATP-synt_D"/>
    <property type="match status" value="1"/>
</dbReference>
<protein>
    <recommendedName>
        <fullName evidence="4">V-type ATP synthase subunit D</fullName>
    </recommendedName>
    <alternativeName>
        <fullName evidence="4">V-ATPase subunit D</fullName>
    </alternativeName>
</protein>
<dbReference type="EMBL" id="FOTI01000006">
    <property type="protein sequence ID" value="SFL28967.1"/>
    <property type="molecule type" value="Genomic_DNA"/>
</dbReference>
<keyword evidence="4" id="KW-0375">Hydrogen ion transport</keyword>
<keyword evidence="6" id="KW-1185">Reference proteome</keyword>
<name>A0A1I4GI38_9FIRM</name>
<dbReference type="Gene3D" id="1.10.287.3240">
    <property type="match status" value="1"/>
</dbReference>
<dbReference type="HAMAP" id="MF_00271">
    <property type="entry name" value="ATP_synth_D_arch"/>
    <property type="match status" value="1"/>
</dbReference>
<evidence type="ECO:0000313" key="6">
    <source>
        <dbReference type="Proteomes" id="UP000199006"/>
    </source>
</evidence>
<reference evidence="5 6" key="1">
    <citation type="submission" date="2016-10" db="EMBL/GenBank/DDBJ databases">
        <authorList>
            <person name="de Groot N.N."/>
        </authorList>
    </citation>
    <scope>NUCLEOTIDE SEQUENCE [LARGE SCALE GENOMIC DNA]</scope>
    <source>
        <strain evidence="5 6">ATCC 51327</strain>
    </source>
</reference>
<dbReference type="GO" id="GO:0042777">
    <property type="term" value="P:proton motive force-driven plasma membrane ATP synthesis"/>
    <property type="evidence" value="ECO:0007669"/>
    <property type="project" value="UniProtKB-UniRule"/>
</dbReference>
<sequence>MAKLKVSPTKSNLLATKNSLELAEEGYELLDKKRNVLIKEMMDRIDAAKEIQSQINKYFYNAYEALQIVDITQGIQTVEEIAGGINLIDNVKIRSYSVMGVEIPEVEELTAEIAPHYSFYKTNLALDRAYENFQKVVQLISRLAEIETSVYRLATSIKKTQKRANALENIMIPRYKTTVKFIEETLEEKEREDFFRIKLLKSKKKNKK</sequence>
<evidence type="ECO:0000256" key="2">
    <source>
        <dbReference type="ARBA" id="ARBA00022448"/>
    </source>
</evidence>
<evidence type="ECO:0000313" key="5">
    <source>
        <dbReference type="EMBL" id="SFL28967.1"/>
    </source>
</evidence>
<dbReference type="GO" id="GO:0046961">
    <property type="term" value="F:proton-transporting ATPase activity, rotational mechanism"/>
    <property type="evidence" value="ECO:0007669"/>
    <property type="project" value="InterPro"/>
</dbReference>
<dbReference type="PANTHER" id="PTHR11671">
    <property type="entry name" value="V-TYPE ATP SYNTHASE SUBUNIT D"/>
    <property type="match status" value="1"/>
</dbReference>
<gene>
    <name evidence="4" type="primary">atpD</name>
    <name evidence="5" type="ORF">SAMN02983006_00739</name>
</gene>
<keyword evidence="2 4" id="KW-0813">Transport</keyword>
<dbReference type="RefSeq" id="WP_177181355.1">
    <property type="nucleotide sequence ID" value="NZ_FOTI01000006.1"/>
</dbReference>